<dbReference type="EMBL" id="APNK01000002">
    <property type="protein sequence ID" value="KEZ78816.1"/>
    <property type="molecule type" value="Genomic_DNA"/>
</dbReference>
<dbReference type="PRINTS" id="PR01713">
    <property type="entry name" value="NUCEPIMERASE"/>
</dbReference>
<reference evidence="3 4" key="1">
    <citation type="submission" date="2013-03" db="EMBL/GenBank/DDBJ databases">
        <title>Salinisphaera hydrothermalis C41B8 Genome Sequencing.</title>
        <authorList>
            <person name="Li C."/>
            <person name="Lai Q."/>
            <person name="Shao Z."/>
        </authorList>
    </citation>
    <scope>NUCLEOTIDE SEQUENCE [LARGE SCALE GENOMIC DNA]</scope>
    <source>
        <strain evidence="3 4">C41B8</strain>
    </source>
</reference>
<dbReference type="Proteomes" id="UP000028302">
    <property type="component" value="Unassembled WGS sequence"/>
</dbReference>
<comment type="caution">
    <text evidence="3">The sequence shown here is derived from an EMBL/GenBank/DDBJ whole genome shotgun (WGS) entry which is preliminary data.</text>
</comment>
<sequence length="335" mass="37300">MSILVTGSAGFIGFHVAQRLLDRGETVIGVDNFDPYYDVALKRARVAELEKNPSFKQIELDIADRQAMPALFADHGFERVVHLAAQAGVRHSIDHPHDYIDANVTGTLNVLEGCRHHNVAHMVYASTSSVYGASTDMPFSPSGDADHPLAIYAASKRATELMAHSYAHLYGVPTTGLRFFTVYGPWGRPDMALFLFTKKMLAGEPIPVFNHGQHRRDFTFVDDIAEGVVRVLYKTATPDENWNSDSPRIDSSPAPWRVYNIGNGNPVPLMDYINRLEECLGVTAEKEMLPMQAGDIEATHASVDGLYEAVGYRPQTTVAEGVERFVNWYRDYYNC</sequence>
<organism evidence="3 4">
    <name type="scientific">Salinisphaera hydrothermalis (strain C41B8)</name>
    <dbReference type="NCBI Taxonomy" id="1304275"/>
    <lineage>
        <taxon>Bacteria</taxon>
        <taxon>Pseudomonadati</taxon>
        <taxon>Pseudomonadota</taxon>
        <taxon>Gammaproteobacteria</taxon>
        <taxon>Salinisphaerales</taxon>
        <taxon>Salinisphaeraceae</taxon>
        <taxon>Salinisphaera</taxon>
    </lineage>
</organism>
<gene>
    <name evidence="3" type="ORF">C41B8_01762</name>
</gene>
<evidence type="ECO:0000256" key="1">
    <source>
        <dbReference type="ARBA" id="ARBA00023027"/>
    </source>
</evidence>
<feature type="domain" description="NAD-dependent epimerase/dehydratase" evidence="2">
    <location>
        <begin position="3"/>
        <end position="237"/>
    </location>
</feature>
<dbReference type="SUPFAM" id="SSF51735">
    <property type="entry name" value="NAD(P)-binding Rossmann-fold domains"/>
    <property type="match status" value="1"/>
</dbReference>
<protein>
    <submittedName>
        <fullName evidence="3">NAD-dependent epimerase/dehydratase</fullName>
    </submittedName>
</protein>
<dbReference type="AlphaFoldDB" id="A0A084IQ32"/>
<dbReference type="PANTHER" id="PTHR43574">
    <property type="entry name" value="EPIMERASE-RELATED"/>
    <property type="match status" value="1"/>
</dbReference>
<dbReference type="Pfam" id="PF01370">
    <property type="entry name" value="Epimerase"/>
    <property type="match status" value="1"/>
</dbReference>
<dbReference type="OrthoDB" id="9803010at2"/>
<dbReference type="InterPro" id="IPR036291">
    <property type="entry name" value="NAD(P)-bd_dom_sf"/>
</dbReference>
<evidence type="ECO:0000259" key="2">
    <source>
        <dbReference type="Pfam" id="PF01370"/>
    </source>
</evidence>
<evidence type="ECO:0000313" key="3">
    <source>
        <dbReference type="EMBL" id="KEZ78816.1"/>
    </source>
</evidence>
<keyword evidence="4" id="KW-1185">Reference proteome</keyword>
<dbReference type="eggNOG" id="COG0451">
    <property type="taxonomic scope" value="Bacteria"/>
</dbReference>
<dbReference type="RefSeq" id="WP_037333258.1">
    <property type="nucleotide sequence ID" value="NZ_APNK01000002.1"/>
</dbReference>
<accession>A0A084IQ32</accession>
<proteinExistence type="predicted"/>
<evidence type="ECO:0000313" key="4">
    <source>
        <dbReference type="Proteomes" id="UP000028302"/>
    </source>
</evidence>
<dbReference type="STRING" id="1304275.C41B8_01762"/>
<keyword evidence="1" id="KW-0520">NAD</keyword>
<dbReference type="Gene3D" id="3.40.50.720">
    <property type="entry name" value="NAD(P)-binding Rossmann-like Domain"/>
    <property type="match status" value="1"/>
</dbReference>
<name>A0A084IQ32_SALHC</name>
<dbReference type="CDD" id="cd05253">
    <property type="entry name" value="UDP_GE_SDE_e"/>
    <property type="match status" value="1"/>
</dbReference>
<dbReference type="InterPro" id="IPR001509">
    <property type="entry name" value="Epimerase_deHydtase"/>
</dbReference>